<evidence type="ECO:0000313" key="2">
    <source>
        <dbReference type="EMBL" id="CAG8497580.1"/>
    </source>
</evidence>
<keyword evidence="3" id="KW-1185">Reference proteome</keyword>
<proteinExistence type="predicted"/>
<accession>A0A9N8ZJ46</accession>
<protein>
    <submittedName>
        <fullName evidence="2">15003_t:CDS:1</fullName>
    </submittedName>
</protein>
<sequence>MSHNENSPLIDHSYYEDDDDDEEISCIQKWCLIICFIIVLIVVILIFIPQQGDIDQNIPSDISVIPYQYQLSFKSHWYFGYLIETLPVEFKDEQPEYVLLAEIISTSTSWTFGDYEVREYRHNNTSGNMFPVKTVISSLKDNAYVSFKTSSDANSTESLDLATCDYMISLTDTLTGYIYRKCANSHELDYTKISNVKGSTTWGLTFYDGDEIYALTSETQYWWNMNRRDVVVTTSAPFPQVIPAIYTAYYDTIQHIRDTKAITDLERYPRKSKWIGNGHFGWSSDVIAVGHSSIFFYEVR</sequence>
<dbReference type="EMBL" id="CAJVPP010000610">
    <property type="protein sequence ID" value="CAG8497580.1"/>
    <property type="molecule type" value="Genomic_DNA"/>
</dbReference>
<keyword evidence="1" id="KW-0812">Transmembrane</keyword>
<keyword evidence="1" id="KW-1133">Transmembrane helix</keyword>
<comment type="caution">
    <text evidence="2">The sequence shown here is derived from an EMBL/GenBank/DDBJ whole genome shotgun (WGS) entry which is preliminary data.</text>
</comment>
<reference evidence="2" key="1">
    <citation type="submission" date="2021-06" db="EMBL/GenBank/DDBJ databases">
        <authorList>
            <person name="Kallberg Y."/>
            <person name="Tangrot J."/>
            <person name="Rosling A."/>
        </authorList>
    </citation>
    <scope>NUCLEOTIDE SEQUENCE</scope>
    <source>
        <strain evidence="2">87-6 pot B 2015</strain>
    </source>
</reference>
<name>A0A9N8ZJ46_FUNMO</name>
<evidence type="ECO:0000313" key="3">
    <source>
        <dbReference type="Proteomes" id="UP000789375"/>
    </source>
</evidence>
<organism evidence="2 3">
    <name type="scientific">Funneliformis mosseae</name>
    <name type="common">Endomycorrhizal fungus</name>
    <name type="synonym">Glomus mosseae</name>
    <dbReference type="NCBI Taxonomy" id="27381"/>
    <lineage>
        <taxon>Eukaryota</taxon>
        <taxon>Fungi</taxon>
        <taxon>Fungi incertae sedis</taxon>
        <taxon>Mucoromycota</taxon>
        <taxon>Glomeromycotina</taxon>
        <taxon>Glomeromycetes</taxon>
        <taxon>Glomerales</taxon>
        <taxon>Glomeraceae</taxon>
        <taxon>Funneliformis</taxon>
    </lineage>
</organism>
<dbReference type="Proteomes" id="UP000789375">
    <property type="component" value="Unassembled WGS sequence"/>
</dbReference>
<keyword evidence="1" id="KW-0472">Membrane</keyword>
<dbReference type="AlphaFoldDB" id="A0A9N8ZJ46"/>
<gene>
    <name evidence="2" type="ORF">FMOSSE_LOCUS3862</name>
</gene>
<evidence type="ECO:0000256" key="1">
    <source>
        <dbReference type="SAM" id="Phobius"/>
    </source>
</evidence>
<feature type="transmembrane region" description="Helical" evidence="1">
    <location>
        <begin position="30"/>
        <end position="48"/>
    </location>
</feature>